<keyword evidence="1" id="KW-0472">Membrane</keyword>
<evidence type="ECO:0000313" key="3">
    <source>
        <dbReference type="Proteomes" id="UP000011083"/>
    </source>
</evidence>
<accession>L8HFE5</accession>
<dbReference type="KEGG" id="acan:ACA1_272620"/>
<dbReference type="AlphaFoldDB" id="L8HFE5"/>
<feature type="transmembrane region" description="Helical" evidence="1">
    <location>
        <begin position="12"/>
        <end position="31"/>
    </location>
</feature>
<gene>
    <name evidence="2" type="ORF">ACA1_272620</name>
</gene>
<dbReference type="VEuPathDB" id="AmoebaDB:ACA1_272620"/>
<feature type="transmembrane region" description="Helical" evidence="1">
    <location>
        <begin position="51"/>
        <end position="69"/>
    </location>
</feature>
<name>L8HFE5_ACACF</name>
<evidence type="ECO:0008006" key="4">
    <source>
        <dbReference type="Google" id="ProtNLM"/>
    </source>
</evidence>
<dbReference type="GeneID" id="14925253"/>
<keyword evidence="3" id="KW-1185">Reference proteome</keyword>
<protein>
    <recommendedName>
        <fullName evidence="4">Transmembrane protein</fullName>
    </recommendedName>
</protein>
<keyword evidence="1" id="KW-0812">Transmembrane</keyword>
<dbReference type="RefSeq" id="XP_004353767.1">
    <property type="nucleotide sequence ID" value="XM_004353715.1"/>
</dbReference>
<reference evidence="2 3" key="1">
    <citation type="journal article" date="2013" name="Genome Biol.">
        <title>Genome of Acanthamoeba castellanii highlights extensive lateral gene transfer and early evolution of tyrosine kinase signaling.</title>
        <authorList>
            <person name="Clarke M."/>
            <person name="Lohan A.J."/>
            <person name="Liu B."/>
            <person name="Lagkouvardos I."/>
            <person name="Roy S."/>
            <person name="Zafar N."/>
            <person name="Bertelli C."/>
            <person name="Schilde C."/>
            <person name="Kianianmomeni A."/>
            <person name="Burglin T.R."/>
            <person name="Frech C."/>
            <person name="Turcotte B."/>
            <person name="Kopec K.O."/>
            <person name="Synnott J.M."/>
            <person name="Choo C."/>
            <person name="Paponov I."/>
            <person name="Finkler A."/>
            <person name="Soon Heng Tan C."/>
            <person name="Hutchins A.P."/>
            <person name="Weinmeier T."/>
            <person name="Rattei T."/>
            <person name="Chu J.S."/>
            <person name="Gimenez G."/>
            <person name="Irimia M."/>
            <person name="Rigden D.J."/>
            <person name="Fitzpatrick D.A."/>
            <person name="Lorenzo-Morales J."/>
            <person name="Bateman A."/>
            <person name="Chiu C.H."/>
            <person name="Tang P."/>
            <person name="Hegemann P."/>
            <person name="Fromm H."/>
            <person name="Raoult D."/>
            <person name="Greub G."/>
            <person name="Miranda-Saavedra D."/>
            <person name="Chen N."/>
            <person name="Nash P."/>
            <person name="Ginger M.L."/>
            <person name="Horn M."/>
            <person name="Schaap P."/>
            <person name="Caler L."/>
            <person name="Loftus B."/>
        </authorList>
    </citation>
    <scope>NUCLEOTIDE SEQUENCE [LARGE SCALE GENOMIC DNA]</scope>
    <source>
        <strain evidence="2 3">Neff</strain>
    </source>
</reference>
<dbReference type="Pfam" id="PF11820">
    <property type="entry name" value="DUF3339"/>
    <property type="match status" value="1"/>
</dbReference>
<dbReference type="EMBL" id="KB007835">
    <property type="protein sequence ID" value="ELR24239.1"/>
    <property type="molecule type" value="Genomic_DNA"/>
</dbReference>
<keyword evidence="1" id="KW-1133">Transmembrane helix</keyword>
<sequence>MNYDDSEEPIFNRNLVVPTLLFGILSPGLLLTLPAESRGFWLSGQTSTRAIVAHTIVFGAVLALVRSLWPSKKTTSK</sequence>
<evidence type="ECO:0000256" key="1">
    <source>
        <dbReference type="SAM" id="Phobius"/>
    </source>
</evidence>
<dbReference type="InterPro" id="IPR021775">
    <property type="entry name" value="DUF3339"/>
</dbReference>
<organism evidence="2 3">
    <name type="scientific">Acanthamoeba castellanii (strain ATCC 30010 / Neff)</name>
    <dbReference type="NCBI Taxonomy" id="1257118"/>
    <lineage>
        <taxon>Eukaryota</taxon>
        <taxon>Amoebozoa</taxon>
        <taxon>Discosea</taxon>
        <taxon>Longamoebia</taxon>
        <taxon>Centramoebida</taxon>
        <taxon>Acanthamoebidae</taxon>
        <taxon>Acanthamoeba</taxon>
    </lineage>
</organism>
<evidence type="ECO:0000313" key="2">
    <source>
        <dbReference type="EMBL" id="ELR24239.1"/>
    </source>
</evidence>
<proteinExistence type="predicted"/>
<dbReference type="Proteomes" id="UP000011083">
    <property type="component" value="Unassembled WGS sequence"/>
</dbReference>